<organism evidence="3 4">
    <name type="scientific">Candidatus Portnoybacteria bacterium CG23_combo_of_CG06-09_8_20_14_all_37_13</name>
    <dbReference type="NCBI Taxonomy" id="1974819"/>
    <lineage>
        <taxon>Bacteria</taxon>
        <taxon>Candidatus Portnoyibacteriota</taxon>
    </lineage>
</organism>
<accession>A0A2G9YCH1</accession>
<evidence type="ECO:0000256" key="2">
    <source>
        <dbReference type="ARBA" id="ARBA00023235"/>
    </source>
</evidence>
<dbReference type="PANTHER" id="PTHR21198">
    <property type="entry name" value="GLUTAMATE RACEMASE"/>
    <property type="match status" value="1"/>
</dbReference>
<dbReference type="NCBIfam" id="TIGR00035">
    <property type="entry name" value="asp_race"/>
    <property type="match status" value="1"/>
</dbReference>
<dbReference type="EMBL" id="PCRH01000059">
    <property type="protein sequence ID" value="PIP16928.1"/>
    <property type="molecule type" value="Genomic_DNA"/>
</dbReference>
<dbReference type="InterPro" id="IPR004380">
    <property type="entry name" value="Asp_race"/>
</dbReference>
<dbReference type="Proteomes" id="UP000231480">
    <property type="component" value="Unassembled WGS sequence"/>
</dbReference>
<evidence type="ECO:0008006" key="5">
    <source>
        <dbReference type="Google" id="ProtNLM"/>
    </source>
</evidence>
<dbReference type="SUPFAM" id="SSF53681">
    <property type="entry name" value="Aspartate/glutamate racemase"/>
    <property type="match status" value="2"/>
</dbReference>
<comment type="similarity">
    <text evidence="1">Belongs to the aspartate/glutamate racemases family.</text>
</comment>
<dbReference type="GO" id="GO:0047661">
    <property type="term" value="F:amino-acid racemase activity"/>
    <property type="evidence" value="ECO:0007669"/>
    <property type="project" value="InterPro"/>
</dbReference>
<sequence>MNKINKIFTLGVLGGLGPETTAAFYLNVINKATIKHRPSICIWSAPLNIKKESAYIASGANKPYYLEILKKGIKTLEDAGSDVIVIVCNTVHEFYHELQALTKIPIINLIDEVAHEVKSKYWKEALIFATSNIIQSKLYQRALEKVGVKFIVPNQKDQKIIDKLILKILHANAHTQADIDIISNIIEKYQCHYIVLACTDLFKFFPNKASVIDSTEVLVERSSQILLKQRL</sequence>
<dbReference type="Gene3D" id="3.40.50.1860">
    <property type="match status" value="2"/>
</dbReference>
<dbReference type="PANTHER" id="PTHR21198:SF7">
    <property type="entry name" value="ASPARTATE-GLUTAMATE RACEMASE FAMILY"/>
    <property type="match status" value="1"/>
</dbReference>
<gene>
    <name evidence="3" type="ORF">COX44_02635</name>
</gene>
<name>A0A2G9YCH1_9BACT</name>
<dbReference type="Pfam" id="PF01177">
    <property type="entry name" value="Asp_Glu_race"/>
    <property type="match status" value="1"/>
</dbReference>
<proteinExistence type="inferred from homology"/>
<dbReference type="AlphaFoldDB" id="A0A2G9YCH1"/>
<evidence type="ECO:0000313" key="4">
    <source>
        <dbReference type="Proteomes" id="UP000231480"/>
    </source>
</evidence>
<comment type="caution">
    <text evidence="3">The sequence shown here is derived from an EMBL/GenBank/DDBJ whole genome shotgun (WGS) entry which is preliminary data.</text>
</comment>
<evidence type="ECO:0000256" key="1">
    <source>
        <dbReference type="ARBA" id="ARBA00007847"/>
    </source>
</evidence>
<evidence type="ECO:0000313" key="3">
    <source>
        <dbReference type="EMBL" id="PIP16928.1"/>
    </source>
</evidence>
<keyword evidence="2" id="KW-0413">Isomerase</keyword>
<protein>
    <recommendedName>
        <fullName evidence="5">Aspartate racemase</fullName>
    </recommendedName>
</protein>
<dbReference type="InterPro" id="IPR001920">
    <property type="entry name" value="Asp/Glu_race"/>
</dbReference>
<dbReference type="InterPro" id="IPR015942">
    <property type="entry name" value="Asp/Glu/hydantoin_racemase"/>
</dbReference>
<reference evidence="3 4" key="1">
    <citation type="submission" date="2017-09" db="EMBL/GenBank/DDBJ databases">
        <title>Depth-based differentiation of microbial function through sediment-hosted aquifers and enrichment of novel symbionts in the deep terrestrial subsurface.</title>
        <authorList>
            <person name="Probst A.J."/>
            <person name="Ladd B."/>
            <person name="Jarett J.K."/>
            <person name="Geller-Mcgrath D.E."/>
            <person name="Sieber C.M."/>
            <person name="Emerson J.B."/>
            <person name="Anantharaman K."/>
            <person name="Thomas B.C."/>
            <person name="Malmstrom R."/>
            <person name="Stieglmeier M."/>
            <person name="Klingl A."/>
            <person name="Woyke T."/>
            <person name="Ryan C.M."/>
            <person name="Banfield J.F."/>
        </authorList>
    </citation>
    <scope>NUCLEOTIDE SEQUENCE [LARGE SCALE GENOMIC DNA]</scope>
    <source>
        <strain evidence="3">CG23_combo_of_CG06-09_8_20_14_all_37_13</strain>
    </source>
</reference>